<proteinExistence type="predicted"/>
<sequence>MNGGNNILPTMSTYGREMDHHHYNGVPSSGNSNMLTGYPILYQNNHHNHPAGDLLTLQMQLQGNPSNNENENTLAALQRNWIALQQNNGNVGGTGTGTNNGMLHSSIHHPSAMTLQNDDMGYMRNLIPIGGSNSSPLHSNQSTLLDSLKFGGGLEPPQVSQYGHHHHLANGNLQPSILDNGILGNNVGIPGICRNNPMNVGTSPNGRLQMQMNPNNGLGVNVDMVPNNGMLPMNCNNSIGGNVIVNTNPNNNIEWQGGIPIRNIPDLMTMLDLSDIPPHVQIPKYYEGIKISLGEAGREILRCYINQRGIRGKFMSSSNLQQLLRVAHQCGLWNAAVRLHLEFIGEIPMTASHAEMRKYKSLQTKRRLSKRISVLSKFGAPVVRRADGEETIEYRDGMKLSLGVDGRKLLLKRIRETRSSRENEINNLFSKYGLKYSQLRNATIHELCRMAYVCGLWEEAVKLHFQHIRKKAHENTSNQQESGSDLDSEMDLNKDRGDDEMISNNFLQQLHTPGIDILNVNGASNPGGMAGGNAGGISQNPVMGAMGADPVHVGNSAPPNAAHHVHQHPSIHPVSHIQSGLGRFGMSSVGGSVPNGAGNKSGSEGGNANSNVNTNRGISGANSMIGIVDNNGGIHPSIVLSNNGGSAGNNADTHALTGDHLNYDDYRNYILDGGNNAGNIDNTGLSSMRSGAMTNISSRIIRHDARGGNMGTSSNGIDKVLGSNPNAVNGTGGNSSGNGVKSVGGNNPDVDDLNRNNILTGIENDGLIGMSSTGALGAFVGSSSSGTRNGLSNYDSIGVPTTSSTGYDDYSLLSASLRKRGKVNNMVSGLGGVDDSNSSDLTTHNIVSHPNTSSFVMETISGILGDEPLGNNNIGDKVNNYKGNNLSSVLGNDIGICQNNEAPQLSAVVVLAAAKAAEAAQGYDNNNNNNNVKELYEESENTANQRLEAVDSMLKSHHSASNSPVLSRDGEKNELSSVTVSKPLENNEGLNKDLSVTAECEEMTSYQKDYSNNNNSNGNGNVNGIEIPLESNMLLNNHHNNHLLMDTVNSKMVSSGICINGKYELIGNEINIVHTNNSNDDGIISTEGVGGGVVSTSSATVTSSTSLEVSDPFCYPTPIALSSASNHIEKNEINDGRSNGDPTINNSIDNSTSNTGNTSNTEGGVSLVSRGLTTQSTTDTSIETPGN</sequence>
<feature type="compositionally biased region" description="Polar residues" evidence="1">
    <location>
        <begin position="598"/>
        <end position="615"/>
    </location>
</feature>
<feature type="region of interest" description="Disordered" evidence="1">
    <location>
        <begin position="953"/>
        <end position="994"/>
    </location>
</feature>
<gene>
    <name evidence="2" type="ORF">CPATCC_001528</name>
</gene>
<dbReference type="EMBL" id="CP044419">
    <property type="protein sequence ID" value="QOY41938.1"/>
    <property type="molecule type" value="Genomic_DNA"/>
</dbReference>
<feature type="region of interest" description="Disordered" evidence="1">
    <location>
        <begin position="588"/>
        <end position="615"/>
    </location>
</feature>
<feature type="compositionally biased region" description="Low complexity" evidence="1">
    <location>
        <begin position="1169"/>
        <end position="1187"/>
    </location>
</feature>
<evidence type="ECO:0000313" key="2">
    <source>
        <dbReference type="EMBL" id="QOY41938.1"/>
    </source>
</evidence>
<feature type="region of interest" description="Disordered" evidence="1">
    <location>
        <begin position="730"/>
        <end position="749"/>
    </location>
</feature>
<organism evidence="2 3">
    <name type="scientific">Cryptosporidium parvum</name>
    <dbReference type="NCBI Taxonomy" id="5807"/>
    <lineage>
        <taxon>Eukaryota</taxon>
        <taxon>Sar</taxon>
        <taxon>Alveolata</taxon>
        <taxon>Apicomplexa</taxon>
        <taxon>Conoidasida</taxon>
        <taxon>Coccidia</taxon>
        <taxon>Eucoccidiorida</taxon>
        <taxon>Eimeriorina</taxon>
        <taxon>Cryptosporidiidae</taxon>
        <taxon>Cryptosporidium</taxon>
    </lineage>
</organism>
<feature type="region of interest" description="Disordered" evidence="1">
    <location>
        <begin position="472"/>
        <end position="498"/>
    </location>
</feature>
<dbReference type="AlphaFoldDB" id="A0A7S7RGH6"/>
<dbReference type="VEuPathDB" id="CryptoDB:CPATCC_0017610"/>
<name>A0A7S7RGH6_CRYPV</name>
<protein>
    <submittedName>
        <fullName evidence="2">Uncharacterized protein</fullName>
    </submittedName>
</protein>
<feature type="compositionally biased region" description="Low complexity" evidence="1">
    <location>
        <begin position="737"/>
        <end position="747"/>
    </location>
</feature>
<accession>A0A7S7RGH6</accession>
<evidence type="ECO:0000256" key="1">
    <source>
        <dbReference type="SAM" id="MobiDB-lite"/>
    </source>
</evidence>
<dbReference type="OMA" id="CTEITAQ"/>
<reference evidence="2 3" key="1">
    <citation type="submission" date="2019-09" db="EMBL/GenBank/DDBJ databases">
        <title>Consistent, comparative and evidence-based genome assembly and annotation for Cryptosporidium parvum, C. hominis and C. tyzzeri.</title>
        <authorList>
            <person name="Baptista R.P."/>
            <person name="Li Y."/>
            <person name="Sateriale A."/>
            <person name="Ansell B."/>
            <person name="Jex A."/>
            <person name="Sanders M."/>
            <person name="Brooks K."/>
            <person name="Tracey A."/>
            <person name="Berriman M."/>
            <person name="Striepen B."/>
            <person name="Cotton J.A."/>
            <person name="Kissinger J.C."/>
        </authorList>
    </citation>
    <scope>NUCLEOTIDE SEQUENCE [LARGE SCALE GENOMIC DNA]</scope>
    <source>
        <strain evidence="2 3">IOWA-ATCC</strain>
    </source>
</reference>
<evidence type="ECO:0000313" key="3">
    <source>
        <dbReference type="Proteomes" id="UP000593906"/>
    </source>
</evidence>
<feature type="region of interest" description="Disordered" evidence="1">
    <location>
        <begin position="1131"/>
        <end position="1187"/>
    </location>
</feature>
<feature type="compositionally biased region" description="Low complexity" evidence="1">
    <location>
        <begin position="1143"/>
        <end position="1161"/>
    </location>
</feature>
<dbReference type="Proteomes" id="UP000593906">
    <property type="component" value="Chromosome 4"/>
</dbReference>